<name>S9PIB7_CYSF2</name>
<gene>
    <name evidence="1" type="ORF">D187_010026</name>
</gene>
<dbReference type="RefSeq" id="WP_002626374.1">
    <property type="nucleotide sequence ID" value="NZ_ANAH02000008.1"/>
</dbReference>
<evidence type="ECO:0000313" key="1">
    <source>
        <dbReference type="EMBL" id="EPX62122.1"/>
    </source>
</evidence>
<comment type="caution">
    <text evidence="1">The sequence shown here is derived from an EMBL/GenBank/DDBJ whole genome shotgun (WGS) entry which is preliminary data.</text>
</comment>
<dbReference type="Gene3D" id="2.60.40.10">
    <property type="entry name" value="Immunoglobulins"/>
    <property type="match status" value="1"/>
</dbReference>
<protein>
    <submittedName>
        <fullName evidence="1">Uncharacterized protein</fullName>
    </submittedName>
</protein>
<reference evidence="1" key="1">
    <citation type="submission" date="2013-05" db="EMBL/GenBank/DDBJ databases">
        <title>Genome assembly of Cystobacter fuscus DSM 2262.</title>
        <authorList>
            <person name="Sharma G."/>
            <person name="Khatri I."/>
            <person name="Kaur C."/>
            <person name="Mayilraj S."/>
            <person name="Subramanian S."/>
        </authorList>
    </citation>
    <scope>NUCLEOTIDE SEQUENCE [LARGE SCALE GENOMIC DNA]</scope>
    <source>
        <strain evidence="1">DSM 2262</strain>
    </source>
</reference>
<proteinExistence type="predicted"/>
<dbReference type="Proteomes" id="UP000011682">
    <property type="component" value="Unassembled WGS sequence"/>
</dbReference>
<organism evidence="1 2">
    <name type="scientific">Cystobacter fuscus (strain ATCC 25194 / DSM 2262 / NBRC 100088 / M29)</name>
    <dbReference type="NCBI Taxonomy" id="1242864"/>
    <lineage>
        <taxon>Bacteria</taxon>
        <taxon>Pseudomonadati</taxon>
        <taxon>Myxococcota</taxon>
        <taxon>Myxococcia</taxon>
        <taxon>Myxococcales</taxon>
        <taxon>Cystobacterineae</taxon>
        <taxon>Archangiaceae</taxon>
        <taxon>Cystobacter</taxon>
    </lineage>
</organism>
<accession>S9PIB7</accession>
<keyword evidence="2" id="KW-1185">Reference proteome</keyword>
<sequence length="849" mass="88972">MNRVVPALLLVLWGCGGDRVALQALIQVDPQLPASCIALDVTRADGSVLQSQKLARPPDRQQLRVAIFQGALPQDIQLQARALWGAACEEPLLANGWSAPVTARFERTVGAVSLRLELPPPSLDADRDGFVSQAEGGPDCDDALPQSRPGVQELCDASADLNCDGLWGCDDSTCSQRACSRTASAIVFTSPERQAIAGECSPQPVVVERRDVLGQPAVPNHATALRLSASSSLEATLYADAACRSLLVPAIPARARSLSFYVRGTRATSGLLTASSALGEASLAHTLLPGAPAKLAFSAASDSLLAGECVPLTLERRDAYDNAAPGPRQTVSFSPAPSAQLALYSDASCGTRLSSATFPEGAVSLTLYFRGTRAGEASIVASMAGSADARYTRGINAGPASKLSLSLPGQAVLAGSCSPQATVRTLDAFDNPTLPSSEIPVDLSATVGMGMSFYADAGCTNGLSTLTLSPSVPSGSFYFKGRTGGPVNVTAASAGMTSVTQAQRVAPVVRRGTCTLPDRETSVTCPIDPSLGSRERSFLVFQATTNNEKTEHSFVRCHLTSTSSLTCSRAKSEGTANIQWQVVELSRGLRVQHLELSCPSSNRSSLTANLSPSVRMEKSFVLFSSSQFGSATDANDFAMVRLTSSTQVKIDLKADCDGGAKYSVQVVELDGLSVTRGLAGKMTTAPVDVSVSPAETSRSVLTSTFQATGNDSAICNRMVRGEMLGPDVLRFSRGAGSSSCNGAEISEIAYERLTFPEGSSVQARNVSIDDHALTATETLSDVDPTRTLLLSSSQVHGGQGAGETSYRWNDVPGAGAARFWLTSPTRLEVARDAPLESARWTVYAVQLEP</sequence>
<dbReference type="EMBL" id="ANAH02000008">
    <property type="protein sequence ID" value="EPX62122.1"/>
    <property type="molecule type" value="Genomic_DNA"/>
</dbReference>
<dbReference type="OrthoDB" id="5378651at2"/>
<dbReference type="InterPro" id="IPR013783">
    <property type="entry name" value="Ig-like_fold"/>
</dbReference>
<evidence type="ECO:0000313" key="2">
    <source>
        <dbReference type="Proteomes" id="UP000011682"/>
    </source>
</evidence>
<dbReference type="AlphaFoldDB" id="S9PIB7"/>